<dbReference type="EMBL" id="CAAALY010008160">
    <property type="protein sequence ID" value="VEL10141.1"/>
    <property type="molecule type" value="Genomic_DNA"/>
</dbReference>
<reference evidence="2" key="1">
    <citation type="submission" date="2018-11" db="EMBL/GenBank/DDBJ databases">
        <authorList>
            <consortium name="Pathogen Informatics"/>
        </authorList>
    </citation>
    <scope>NUCLEOTIDE SEQUENCE</scope>
</reference>
<keyword evidence="1" id="KW-0812">Transmembrane</keyword>
<comment type="caution">
    <text evidence="2">The sequence shown here is derived from an EMBL/GenBank/DDBJ whole genome shotgun (WGS) entry which is preliminary data.</text>
</comment>
<dbReference type="AlphaFoldDB" id="A0A3S5BN26"/>
<feature type="transmembrane region" description="Helical" evidence="1">
    <location>
        <begin position="40"/>
        <end position="59"/>
    </location>
</feature>
<feature type="transmembrane region" description="Helical" evidence="1">
    <location>
        <begin position="6"/>
        <end position="28"/>
    </location>
</feature>
<dbReference type="Proteomes" id="UP000784294">
    <property type="component" value="Unassembled WGS sequence"/>
</dbReference>
<protein>
    <recommendedName>
        <fullName evidence="4">Transmembrane protein</fullName>
    </recommendedName>
</protein>
<name>A0A3S5BN26_9PLAT</name>
<sequence>MADWLIGAFLYIRTPLHHICVCCLSFYYQFPIQQGFANAALNPYLIVFFSLCPLFLTFAQCLSVPMYGQGATTTTTDSLRPPAPSAQIYLSASPSKVASAAIPFTDSVSEARAAESSFRGPVFDTSLVSGAPVGPHQMRFYQPYVEHAGLEESELLHLDRVNSGKPS</sequence>
<gene>
    <name evidence="2" type="ORF">PXEA_LOCUS3581</name>
</gene>
<organism evidence="2 3">
    <name type="scientific">Protopolystoma xenopodis</name>
    <dbReference type="NCBI Taxonomy" id="117903"/>
    <lineage>
        <taxon>Eukaryota</taxon>
        <taxon>Metazoa</taxon>
        <taxon>Spiralia</taxon>
        <taxon>Lophotrochozoa</taxon>
        <taxon>Platyhelminthes</taxon>
        <taxon>Monogenea</taxon>
        <taxon>Polyopisthocotylea</taxon>
        <taxon>Polystomatidea</taxon>
        <taxon>Polystomatidae</taxon>
        <taxon>Protopolystoma</taxon>
    </lineage>
</organism>
<keyword evidence="1" id="KW-1133">Transmembrane helix</keyword>
<evidence type="ECO:0000313" key="3">
    <source>
        <dbReference type="Proteomes" id="UP000784294"/>
    </source>
</evidence>
<evidence type="ECO:0000256" key="1">
    <source>
        <dbReference type="SAM" id="Phobius"/>
    </source>
</evidence>
<proteinExistence type="predicted"/>
<accession>A0A3S5BN26</accession>
<evidence type="ECO:0008006" key="4">
    <source>
        <dbReference type="Google" id="ProtNLM"/>
    </source>
</evidence>
<evidence type="ECO:0000313" key="2">
    <source>
        <dbReference type="EMBL" id="VEL10141.1"/>
    </source>
</evidence>
<keyword evidence="1" id="KW-0472">Membrane</keyword>
<keyword evidence="3" id="KW-1185">Reference proteome</keyword>